<dbReference type="PANTHER" id="PTHR48207:SF3">
    <property type="entry name" value="SUCCINATE--HYDROXYMETHYLGLUTARATE COA-TRANSFERASE"/>
    <property type="match status" value="1"/>
</dbReference>
<organism evidence="2 3">
    <name type="scientific">Streptomyces jeddahensis</name>
    <dbReference type="NCBI Taxonomy" id="1716141"/>
    <lineage>
        <taxon>Bacteria</taxon>
        <taxon>Bacillati</taxon>
        <taxon>Actinomycetota</taxon>
        <taxon>Actinomycetes</taxon>
        <taxon>Kitasatosporales</taxon>
        <taxon>Streptomycetaceae</taxon>
        <taxon>Streptomyces</taxon>
    </lineage>
</organism>
<dbReference type="EC" id="2.8.3.16" evidence="2"/>
<sequence>MSARSVSPLAGLKVVDLTTSYAGPTASMYLADLGADVLKIERPGGDDARAWGPPFASGTSAWFASANRNKRSICLDLRLPRGREVLTKLLDSADVFIQNANPSKLEKLGIDPVSVRSRNPRLIYCALSGFGLDGPDAGLPGYDLVAQARSGLMSVTGEAGRTPQRVSTALSDIVTGMCAALAISAAAVRQATTKQGETIDVSLLDTDLALMAPRLAAFHAGEPEPRPSGGTDSVLAVYQPFEAADRSMVVAVGNDQMWLRLCAALGLDDLAADETLSDNEGRRARRSEIAGRIADVLRTRPVEHWLGVLAAAQVPAAPVQSLSSVVADPQVAHRGSLLPVPGSNGQLVSIRSPFRLTSIADPVNVRFPDVGEHTVEILAELGYSDDDRADLLRTGAARAQQDVAHA</sequence>
<gene>
    <name evidence="2" type="primary">frc_2</name>
    <name evidence="2" type="ORF">STSP_51810</name>
</gene>
<dbReference type="PATRIC" id="fig|1716141.3.peg.5448"/>
<dbReference type="EMBL" id="LOHS01000108">
    <property type="protein sequence ID" value="OAH11508.1"/>
    <property type="molecule type" value="Genomic_DNA"/>
</dbReference>
<accession>A0A177HMS0</accession>
<dbReference type="STRING" id="1716141.STSP_51810"/>
<dbReference type="PANTHER" id="PTHR48207">
    <property type="entry name" value="SUCCINATE--HYDROXYMETHYLGLUTARATE COA-TRANSFERASE"/>
    <property type="match status" value="1"/>
</dbReference>
<evidence type="ECO:0000313" key="2">
    <source>
        <dbReference type="EMBL" id="OAH11508.1"/>
    </source>
</evidence>
<dbReference type="SUPFAM" id="SSF89796">
    <property type="entry name" value="CoA-transferase family III (CaiB/BaiF)"/>
    <property type="match status" value="1"/>
</dbReference>
<keyword evidence="3" id="KW-1185">Reference proteome</keyword>
<name>A0A177HMS0_9ACTN</name>
<comment type="caution">
    <text evidence="2">The sequence shown here is derived from an EMBL/GenBank/DDBJ whole genome shotgun (WGS) entry which is preliminary data.</text>
</comment>
<protein>
    <submittedName>
        <fullName evidence="2">Formyl-coenzyme A transferase</fullName>
        <ecNumber evidence="2">2.8.3.16</ecNumber>
    </submittedName>
</protein>
<evidence type="ECO:0000256" key="1">
    <source>
        <dbReference type="ARBA" id="ARBA00022679"/>
    </source>
</evidence>
<proteinExistence type="predicted"/>
<dbReference type="InterPro" id="IPR050483">
    <property type="entry name" value="CoA-transferase_III_domain"/>
</dbReference>
<dbReference type="Proteomes" id="UP000077381">
    <property type="component" value="Unassembled WGS sequence"/>
</dbReference>
<dbReference type="Gene3D" id="3.40.50.10540">
    <property type="entry name" value="Crotonobetainyl-coa:carnitine coa-transferase, domain 1"/>
    <property type="match status" value="1"/>
</dbReference>
<reference evidence="2 3" key="1">
    <citation type="submission" date="2015-12" db="EMBL/GenBank/DDBJ databases">
        <title>Genome sequence of Streptomyces sp. G25.</title>
        <authorList>
            <person name="Poehlein A."/>
            <person name="Roettig A."/>
            <person name="Hiessl S."/>
            <person name="Hauschild P."/>
            <person name="Schauer J."/>
            <person name="Madkour M.H."/>
            <person name="Al-Ansari A.M."/>
            <person name="Almakishah N.H."/>
            <person name="Steinbuechel A."/>
            <person name="Daniel R."/>
        </authorList>
    </citation>
    <scope>NUCLEOTIDE SEQUENCE [LARGE SCALE GENOMIC DNA]</scope>
    <source>
        <strain evidence="3">G25(2015)</strain>
    </source>
</reference>
<dbReference type="InterPro" id="IPR044855">
    <property type="entry name" value="CoA-Trfase_III_dom3_sf"/>
</dbReference>
<dbReference type="OrthoDB" id="9797653at2"/>
<dbReference type="InterPro" id="IPR003673">
    <property type="entry name" value="CoA-Trfase_fam_III"/>
</dbReference>
<keyword evidence="1 2" id="KW-0808">Transferase</keyword>
<dbReference type="RefSeq" id="WP_067282558.1">
    <property type="nucleotide sequence ID" value="NZ_LOHS01000108.1"/>
</dbReference>
<dbReference type="GO" id="GO:0033608">
    <property type="term" value="F:formyl-CoA transferase activity"/>
    <property type="evidence" value="ECO:0007669"/>
    <property type="project" value="UniProtKB-EC"/>
</dbReference>
<evidence type="ECO:0000313" key="3">
    <source>
        <dbReference type="Proteomes" id="UP000077381"/>
    </source>
</evidence>
<dbReference type="AlphaFoldDB" id="A0A177HMS0"/>
<dbReference type="InterPro" id="IPR023606">
    <property type="entry name" value="CoA-Trfase_III_dom_1_sf"/>
</dbReference>
<dbReference type="Gene3D" id="3.30.1540.10">
    <property type="entry name" value="formyl-coa transferase, domain 3"/>
    <property type="match status" value="1"/>
</dbReference>
<dbReference type="Pfam" id="PF02515">
    <property type="entry name" value="CoA_transf_3"/>
    <property type="match status" value="1"/>
</dbReference>